<gene>
    <name evidence="2" type="ORF">J3R75_001358</name>
</gene>
<evidence type="ECO:0000313" key="3">
    <source>
        <dbReference type="Proteomes" id="UP001238163"/>
    </source>
</evidence>
<accession>A0AAE3VFD6</accession>
<dbReference type="InterPro" id="IPR012337">
    <property type="entry name" value="RNaseH-like_sf"/>
</dbReference>
<sequence>MTTSLPRLARWICRQLTYNMFASLMVILNEILSGQRSEYPFKAEKPSENFRVFRVDLEPPLTEEPALDRSPARNSDYRRLLAEYAQAHGKALTPVRSRKGVRVPEACQCEHCGAPAAYLYVNDGRLASQYRCKICHALGQIAPTRRKSEAKYWCPSCSRALYVWKQSETETIYKCGNDQCRHYLDRLARLTPEEREARKRNIYDPNYKLRYQFREFHLKPEDLACRRPQGGSNVDLSRIHNSPRTLSLVLSCFVNVGLSSRQTRNLLAGFFDIHISHQTVINYVNAAAELLAPWVDKHMPVPEAMAAADETYIQVNGQWNYTWLVVEEKRRAICGYNLSQTRGTQPAVATLYNAFGPPDATTPTHTFVRDGCPSYDNAVHAYNNAALEAGREATNKAITSITVIGLENRDEVSARYRAFKQLIERLNRTYKFHTRPRAGFKSFDGACALTTLFVAFYNHLRPHSAIGNEVPVPLPELAGVKLYQEQWKRLLALAAA</sequence>
<protein>
    <submittedName>
        <fullName evidence="2">Transposase-like protein</fullName>
    </submittedName>
</protein>
<dbReference type="Proteomes" id="UP001238163">
    <property type="component" value="Unassembled WGS sequence"/>
</dbReference>
<evidence type="ECO:0000259" key="1">
    <source>
        <dbReference type="Pfam" id="PF13610"/>
    </source>
</evidence>
<proteinExistence type="predicted"/>
<feature type="domain" description="DDE" evidence="1">
    <location>
        <begin position="308"/>
        <end position="422"/>
    </location>
</feature>
<name>A0AAE3VFD6_9BACT</name>
<dbReference type="Pfam" id="PF13610">
    <property type="entry name" value="DDE_Tnp_IS240"/>
    <property type="match status" value="1"/>
</dbReference>
<reference evidence="2" key="1">
    <citation type="submission" date="2023-07" db="EMBL/GenBank/DDBJ databases">
        <title>Genomic Encyclopedia of Type Strains, Phase IV (KMG-IV): sequencing the most valuable type-strain genomes for metagenomic binning, comparative biology and taxonomic classification.</title>
        <authorList>
            <person name="Goeker M."/>
        </authorList>
    </citation>
    <scope>NUCLEOTIDE SEQUENCE</scope>
    <source>
        <strain evidence="2">DSM 24202</strain>
    </source>
</reference>
<evidence type="ECO:0000313" key="2">
    <source>
        <dbReference type="EMBL" id="MDQ0289251.1"/>
    </source>
</evidence>
<dbReference type="SUPFAM" id="SSF53098">
    <property type="entry name" value="Ribonuclease H-like"/>
    <property type="match status" value="1"/>
</dbReference>
<dbReference type="RefSeq" id="WP_307260639.1">
    <property type="nucleotide sequence ID" value="NZ_JAUSVL010000001.1"/>
</dbReference>
<dbReference type="AlphaFoldDB" id="A0AAE3VFD6"/>
<keyword evidence="3" id="KW-1185">Reference proteome</keyword>
<dbReference type="InterPro" id="IPR032874">
    <property type="entry name" value="DDE_dom"/>
</dbReference>
<dbReference type="EMBL" id="JAUSVL010000001">
    <property type="protein sequence ID" value="MDQ0289251.1"/>
    <property type="molecule type" value="Genomic_DNA"/>
</dbReference>
<organism evidence="2 3">
    <name type="scientific">Oligosphaera ethanolica</name>
    <dbReference type="NCBI Taxonomy" id="760260"/>
    <lineage>
        <taxon>Bacteria</taxon>
        <taxon>Pseudomonadati</taxon>
        <taxon>Lentisphaerota</taxon>
        <taxon>Oligosphaeria</taxon>
        <taxon>Oligosphaerales</taxon>
        <taxon>Oligosphaeraceae</taxon>
        <taxon>Oligosphaera</taxon>
    </lineage>
</organism>
<comment type="caution">
    <text evidence="2">The sequence shown here is derived from an EMBL/GenBank/DDBJ whole genome shotgun (WGS) entry which is preliminary data.</text>
</comment>